<reference evidence="1 2" key="1">
    <citation type="submission" date="2019-06" db="EMBL/GenBank/DDBJ databases">
        <title>A distant relative of Phikzvirus genus phages from a therapeutic phage collection.</title>
        <authorList>
            <person name="Hejnowicz M.S."/>
            <person name="Dabrowski K."/>
            <person name="Gawor J."/>
            <person name="Weber-Dabrowska B."/>
            <person name="Gromadka R."/>
            <person name="Lobocka M.B."/>
        </authorList>
    </citation>
    <scope>NUCLEOTIDE SEQUENCE [LARGE SCALE GENOMIC DNA]</scope>
</reference>
<protein>
    <recommendedName>
        <fullName evidence="3">Virion structural protein</fullName>
    </recommendedName>
</protein>
<keyword evidence="2" id="KW-1185">Reference proteome</keyword>
<evidence type="ECO:0000313" key="2">
    <source>
        <dbReference type="Proteomes" id="UP000322144"/>
    </source>
</evidence>
<dbReference type="Proteomes" id="UP000322144">
    <property type="component" value="Segment"/>
</dbReference>
<sequence length="435" mass="49630">MYNLKGFYSFPALISNAPETVAKLGELSSNSATYAKDKTFHTGTSAPNVVFISFHSVKDGNVVDVAGNNKDQVLKLGEYIYQQSISGTIGSDPNVLRQLVMAEFNGVIQSFRSGQMISNGSIWMPEWVEFVLVGSEANQMNIWLADESFAAQYDEYIIEIVHPIIPYDDFFKDPLIVKQLLDDYDLVEKIEEVQAKRAQYPYTHQRAFMFEYHNPRDDSMRFPAYWIAIVYGEAGNNPDLIKDKIVEELLADSAHPRTDWEVILPDLFMTTEFIFTPFWNQYSIEQADYRAGTYSPTVDHRKRLPLIRRTARGPGYTQTYVDNKFELSSNTYKSIAFSVLGNPQNRNGITQFSQKFKDYQLVTNDTGDINKSSPETIEWMMLFSKLLKAAEGMTRYSSVPQGVSRMIRDNVIYASAYFKNVNYMVVAKASVEELS</sequence>
<accession>A0A5C1K8Q2</accession>
<organism evidence="1 2">
    <name type="scientific">Pseudomonas phage vB_PaeM_PS119XW</name>
    <dbReference type="NCBI Taxonomy" id="2601632"/>
    <lineage>
        <taxon>Viruses</taxon>
        <taxon>Duplodnaviria</taxon>
        <taxon>Heunggongvirae</taxon>
        <taxon>Uroviricota</taxon>
        <taxon>Caudoviricetes</taxon>
        <taxon>Chimalliviridae</taxon>
        <taxon>Pawinskivirus</taxon>
        <taxon>Pawinskivirus PS119XW</taxon>
    </lineage>
</organism>
<dbReference type="EMBL" id="MN103543">
    <property type="protein sequence ID" value="QEM41913.1"/>
    <property type="molecule type" value="Genomic_DNA"/>
</dbReference>
<dbReference type="GeneID" id="77936934"/>
<dbReference type="RefSeq" id="YP_010660924.1">
    <property type="nucleotide sequence ID" value="NC_070882.1"/>
</dbReference>
<evidence type="ECO:0008006" key="3">
    <source>
        <dbReference type="Google" id="ProtNLM"/>
    </source>
</evidence>
<proteinExistence type="predicted"/>
<dbReference type="KEGG" id="vg:77936934"/>
<evidence type="ECO:0000313" key="1">
    <source>
        <dbReference type="EMBL" id="QEM41913.1"/>
    </source>
</evidence>
<name>A0A5C1K8Q2_9CAUD</name>